<dbReference type="PANTHER" id="PTHR12703:SF4">
    <property type="entry name" value="TRANSMEMBRANE PROTEIN 33"/>
    <property type="match status" value="1"/>
</dbReference>
<dbReference type="AlphaFoldDB" id="A0A1B7TIM1"/>
<dbReference type="OrthoDB" id="3972494at2759"/>
<dbReference type="InterPro" id="IPR051645">
    <property type="entry name" value="PER33/POM33_regulator"/>
</dbReference>
<dbReference type="Proteomes" id="UP000092321">
    <property type="component" value="Unassembled WGS sequence"/>
</dbReference>
<evidence type="ECO:0000313" key="7">
    <source>
        <dbReference type="EMBL" id="OBA28600.1"/>
    </source>
</evidence>
<comment type="subcellular location">
    <subcellularLocation>
        <location evidence="1">Membrane</location>
        <topology evidence="1">Multi-pass membrane protein</topology>
    </subcellularLocation>
</comment>
<evidence type="ECO:0000256" key="4">
    <source>
        <dbReference type="ARBA" id="ARBA00022989"/>
    </source>
</evidence>
<dbReference type="GO" id="GO:0016020">
    <property type="term" value="C:membrane"/>
    <property type="evidence" value="ECO:0007669"/>
    <property type="project" value="UniProtKB-SubCell"/>
</dbReference>
<evidence type="ECO:0000256" key="6">
    <source>
        <dbReference type="SAM" id="Phobius"/>
    </source>
</evidence>
<accession>A0A1B7TIM1</accession>
<evidence type="ECO:0000256" key="2">
    <source>
        <dbReference type="ARBA" id="ARBA00007322"/>
    </source>
</evidence>
<feature type="transmembrane region" description="Helical" evidence="6">
    <location>
        <begin position="81"/>
        <end position="99"/>
    </location>
</feature>
<sequence>MVSPIKRYTQAFTFENIWFLGHCLTLLSAILYGIGFFTSKFFYKSIFVGVLISFGIQLYQKYLAAAVSKKQGTKKKSLKNIFVDVNFHYFFIAFVWFLTSSSMKILAIPP</sequence>
<dbReference type="InterPro" id="IPR005344">
    <property type="entry name" value="TMEM33/Pom33"/>
</dbReference>
<evidence type="ECO:0000256" key="5">
    <source>
        <dbReference type="ARBA" id="ARBA00023136"/>
    </source>
</evidence>
<comment type="caution">
    <text evidence="7">The sequence shown here is derived from an EMBL/GenBank/DDBJ whole genome shotgun (WGS) entry which is preliminary data.</text>
</comment>
<name>A0A1B7TIM1_9ASCO</name>
<keyword evidence="5 6" id="KW-0472">Membrane</keyword>
<evidence type="ECO:0000313" key="8">
    <source>
        <dbReference type="Proteomes" id="UP000092321"/>
    </source>
</evidence>
<dbReference type="GO" id="GO:0061024">
    <property type="term" value="P:membrane organization"/>
    <property type="evidence" value="ECO:0007669"/>
    <property type="project" value="TreeGrafter"/>
</dbReference>
<comment type="similarity">
    <text evidence="2">Belongs to the PER33/POM33 family.</text>
</comment>
<evidence type="ECO:0000256" key="1">
    <source>
        <dbReference type="ARBA" id="ARBA00004141"/>
    </source>
</evidence>
<feature type="transmembrane region" description="Helical" evidence="6">
    <location>
        <begin position="41"/>
        <end position="60"/>
    </location>
</feature>
<proteinExistence type="inferred from homology"/>
<feature type="non-terminal residue" evidence="7">
    <location>
        <position position="110"/>
    </location>
</feature>
<keyword evidence="3 6" id="KW-0812">Transmembrane</keyword>
<dbReference type="PANTHER" id="PTHR12703">
    <property type="entry name" value="TRANSMEMBRANE PROTEIN 33"/>
    <property type="match status" value="1"/>
</dbReference>
<gene>
    <name evidence="7" type="ORF">HANVADRAFT_744</name>
</gene>
<dbReference type="GO" id="GO:0071786">
    <property type="term" value="P:endoplasmic reticulum tubular network organization"/>
    <property type="evidence" value="ECO:0007669"/>
    <property type="project" value="TreeGrafter"/>
</dbReference>
<organism evidence="7 8">
    <name type="scientific">Hanseniaspora valbyensis NRRL Y-1626</name>
    <dbReference type="NCBI Taxonomy" id="766949"/>
    <lineage>
        <taxon>Eukaryota</taxon>
        <taxon>Fungi</taxon>
        <taxon>Dikarya</taxon>
        <taxon>Ascomycota</taxon>
        <taxon>Saccharomycotina</taxon>
        <taxon>Saccharomycetes</taxon>
        <taxon>Saccharomycodales</taxon>
        <taxon>Saccharomycodaceae</taxon>
        <taxon>Hanseniaspora</taxon>
    </lineage>
</organism>
<keyword evidence="4 6" id="KW-1133">Transmembrane helix</keyword>
<keyword evidence="8" id="KW-1185">Reference proteome</keyword>
<dbReference type="EMBL" id="LXPE01000003">
    <property type="protein sequence ID" value="OBA28600.1"/>
    <property type="molecule type" value="Genomic_DNA"/>
</dbReference>
<feature type="transmembrane region" description="Helical" evidence="6">
    <location>
        <begin position="12"/>
        <end position="35"/>
    </location>
</feature>
<protein>
    <submittedName>
        <fullName evidence="7">Uncharacterized protein</fullName>
    </submittedName>
</protein>
<dbReference type="GO" id="GO:0005783">
    <property type="term" value="C:endoplasmic reticulum"/>
    <property type="evidence" value="ECO:0007669"/>
    <property type="project" value="TreeGrafter"/>
</dbReference>
<evidence type="ECO:0000256" key="3">
    <source>
        <dbReference type="ARBA" id="ARBA00022692"/>
    </source>
</evidence>
<dbReference type="Pfam" id="PF03661">
    <property type="entry name" value="TMEM33_Pom33"/>
    <property type="match status" value="1"/>
</dbReference>
<reference evidence="8" key="1">
    <citation type="journal article" date="2016" name="Proc. Natl. Acad. Sci. U.S.A.">
        <title>Comparative genomics of biotechnologically important yeasts.</title>
        <authorList>
            <person name="Riley R."/>
            <person name="Haridas S."/>
            <person name="Wolfe K.H."/>
            <person name="Lopes M.R."/>
            <person name="Hittinger C.T."/>
            <person name="Goeker M."/>
            <person name="Salamov A.A."/>
            <person name="Wisecaver J.H."/>
            <person name="Long T.M."/>
            <person name="Calvey C.H."/>
            <person name="Aerts A.L."/>
            <person name="Barry K.W."/>
            <person name="Choi C."/>
            <person name="Clum A."/>
            <person name="Coughlan A.Y."/>
            <person name="Deshpande S."/>
            <person name="Douglass A.P."/>
            <person name="Hanson S.J."/>
            <person name="Klenk H.-P."/>
            <person name="LaButti K.M."/>
            <person name="Lapidus A."/>
            <person name="Lindquist E.A."/>
            <person name="Lipzen A.M."/>
            <person name="Meier-Kolthoff J.P."/>
            <person name="Ohm R.A."/>
            <person name="Otillar R.P."/>
            <person name="Pangilinan J.L."/>
            <person name="Peng Y."/>
            <person name="Rokas A."/>
            <person name="Rosa C.A."/>
            <person name="Scheuner C."/>
            <person name="Sibirny A.A."/>
            <person name="Slot J.C."/>
            <person name="Stielow J.B."/>
            <person name="Sun H."/>
            <person name="Kurtzman C.P."/>
            <person name="Blackwell M."/>
            <person name="Grigoriev I.V."/>
            <person name="Jeffries T.W."/>
        </authorList>
    </citation>
    <scope>NUCLEOTIDE SEQUENCE [LARGE SCALE GENOMIC DNA]</scope>
    <source>
        <strain evidence="8">NRRL Y-1626</strain>
    </source>
</reference>